<dbReference type="InterPro" id="IPR004358">
    <property type="entry name" value="Sig_transdc_His_kin-like_C"/>
</dbReference>
<evidence type="ECO:0000313" key="8">
    <source>
        <dbReference type="EMBL" id="AFD24638.1"/>
    </source>
</evidence>
<dbReference type="SMART" id="SM00388">
    <property type="entry name" value="HisKA"/>
    <property type="match status" value="1"/>
</dbReference>
<dbReference type="InterPro" id="IPR003594">
    <property type="entry name" value="HATPase_dom"/>
</dbReference>
<dbReference type="CDD" id="cd00130">
    <property type="entry name" value="PAS"/>
    <property type="match status" value="1"/>
</dbReference>
<organism evidence="8 9">
    <name type="scientific">Deinococcus gobiensis (strain DSM 21396 / JCM 16679 / CGMCC 1.7299 / I-0)</name>
    <dbReference type="NCBI Taxonomy" id="745776"/>
    <lineage>
        <taxon>Bacteria</taxon>
        <taxon>Thermotogati</taxon>
        <taxon>Deinococcota</taxon>
        <taxon>Deinococci</taxon>
        <taxon>Deinococcales</taxon>
        <taxon>Deinococcaceae</taxon>
        <taxon>Deinococcus</taxon>
    </lineage>
</organism>
<evidence type="ECO:0000259" key="7">
    <source>
        <dbReference type="PROSITE" id="PS50109"/>
    </source>
</evidence>
<dbReference type="KEGG" id="dgo:DGo_CA0711"/>
<dbReference type="PRINTS" id="PR00344">
    <property type="entry name" value="BCTRLSENSOR"/>
</dbReference>
<dbReference type="SUPFAM" id="SSF55874">
    <property type="entry name" value="ATPase domain of HSP90 chaperone/DNA topoisomerase II/histidine kinase"/>
    <property type="match status" value="1"/>
</dbReference>
<sequence>MAVGSIDGQLSQVNDAWLRLTGQTRAAFEAGEVNWQALTPAEYNGTEAQAFKQACVEGSAVSYHKELLNVQGERIPVEATLAPFDERQVMGYALDLRPFRLQEQALRSERARLEQLVAERTAALQTFVTFTENASQSRNVEELGRLVLDTLQAVMPEATALVYEQEDQTWQPRAWTSNIAPELLAALQRGFRLNTPTSEQVLRTRQPLFVDHWTGEGEEVPYSGGDRAAAIWPVTQDREVPALLSVGLQTAAQWTEAQKSIIRALGRSFSLLYDRISSARQVQAERDEAERRTLALRAFAVMSRDLAGETNRYALVRRAQEIMLSLLTPGYALYWEAGEDRWHLKSQVGDIGDPALQEFVDTYGLPLDAPALQSTWQTGVPNYQDNYAQGADTPAEMIRHVQAATAFQVRMHGQPVGMLAIGLFDQRTWTPMDRAVLETAIYSLGLVLERAQSIEALSRSNAELQNSNAELEAFAYSASHDLRTPVRHVKGFTEMALKALARQQDDKVAQHLGIVSGAADRMTAMIDAMLVLSRAGRAELQLRPVRLGALVEQAQQDVLMEFPAQRVEWQIDPLPTVQADAATLQQVLTNLLSNAVKFAVVGRPLRVHVWAEERPQEWAIFVQDTGAGFDPHYADKLFGAFQRLHTQQQFAGTGVGLATVRRIVLRHGGQVWASGEVDRGATFGFSLPR</sequence>
<dbReference type="PROSITE" id="PS50109">
    <property type="entry name" value="HIS_KIN"/>
    <property type="match status" value="1"/>
</dbReference>
<accession>H8GXH8</accession>
<dbReference type="Pfam" id="PF00512">
    <property type="entry name" value="HisKA"/>
    <property type="match status" value="1"/>
</dbReference>
<dbReference type="FunFam" id="3.30.565.10:FF:000006">
    <property type="entry name" value="Sensor histidine kinase WalK"/>
    <property type="match status" value="1"/>
</dbReference>
<keyword evidence="5 8" id="KW-0418">Kinase</keyword>
<gene>
    <name evidence="8" type="ordered locus">DGo_CA0711</name>
</gene>
<dbReference type="eggNOG" id="COG4251">
    <property type="taxonomic scope" value="Bacteria"/>
</dbReference>
<dbReference type="InterPro" id="IPR005467">
    <property type="entry name" value="His_kinase_dom"/>
</dbReference>
<keyword evidence="3" id="KW-0597">Phosphoprotein</keyword>
<dbReference type="PANTHER" id="PTHR42878:SF15">
    <property type="entry name" value="BACTERIOPHYTOCHROME"/>
    <property type="match status" value="1"/>
</dbReference>
<dbReference type="GO" id="GO:0016020">
    <property type="term" value="C:membrane"/>
    <property type="evidence" value="ECO:0007669"/>
    <property type="project" value="UniProtKB-SubCell"/>
</dbReference>
<dbReference type="SUPFAM" id="SSF47384">
    <property type="entry name" value="Homodimeric domain of signal transducing histidine kinase"/>
    <property type="match status" value="1"/>
</dbReference>
<dbReference type="Gene3D" id="3.30.450.20">
    <property type="entry name" value="PAS domain"/>
    <property type="match status" value="1"/>
</dbReference>
<dbReference type="GO" id="GO:0000156">
    <property type="term" value="F:phosphorelay response regulator activity"/>
    <property type="evidence" value="ECO:0007669"/>
    <property type="project" value="TreeGrafter"/>
</dbReference>
<dbReference type="Proteomes" id="UP000007575">
    <property type="component" value="Chromosome"/>
</dbReference>
<keyword evidence="9" id="KW-1185">Reference proteome</keyword>
<dbReference type="PATRIC" id="fig|745776.4.peg.728"/>
<evidence type="ECO:0000256" key="4">
    <source>
        <dbReference type="ARBA" id="ARBA00022679"/>
    </source>
</evidence>
<evidence type="ECO:0000313" key="9">
    <source>
        <dbReference type="Proteomes" id="UP000007575"/>
    </source>
</evidence>
<dbReference type="InterPro" id="IPR029016">
    <property type="entry name" value="GAF-like_dom_sf"/>
</dbReference>
<evidence type="ECO:0000256" key="1">
    <source>
        <dbReference type="ARBA" id="ARBA00000085"/>
    </source>
</evidence>
<dbReference type="EMBL" id="CP002191">
    <property type="protein sequence ID" value="AFD24638.1"/>
    <property type="molecule type" value="Genomic_DNA"/>
</dbReference>
<dbReference type="SMART" id="SM00387">
    <property type="entry name" value="HATPase_c"/>
    <property type="match status" value="1"/>
</dbReference>
<comment type="catalytic activity">
    <reaction evidence="1">
        <text>ATP + protein L-histidine = ADP + protein N-phospho-L-histidine.</text>
        <dbReference type="EC" id="2.7.13.3"/>
    </reaction>
</comment>
<dbReference type="STRING" id="745776.DGo_CA0711"/>
<dbReference type="InterPro" id="IPR036890">
    <property type="entry name" value="HATPase_C_sf"/>
</dbReference>
<evidence type="ECO:0000256" key="3">
    <source>
        <dbReference type="ARBA" id="ARBA00022553"/>
    </source>
</evidence>
<dbReference type="Gene3D" id="3.30.565.10">
    <property type="entry name" value="Histidine kinase-like ATPase, C-terminal domain"/>
    <property type="match status" value="1"/>
</dbReference>
<keyword evidence="4" id="KW-0808">Transferase</keyword>
<dbReference type="GO" id="GO:0000155">
    <property type="term" value="F:phosphorelay sensor kinase activity"/>
    <property type="evidence" value="ECO:0007669"/>
    <property type="project" value="InterPro"/>
</dbReference>
<dbReference type="AlphaFoldDB" id="H8GXH8"/>
<dbReference type="InterPro" id="IPR050351">
    <property type="entry name" value="BphY/WalK/GraS-like"/>
</dbReference>
<evidence type="ECO:0000256" key="2">
    <source>
        <dbReference type="ARBA" id="ARBA00012438"/>
    </source>
</evidence>
<proteinExistence type="predicted"/>
<dbReference type="Gene3D" id="1.10.287.130">
    <property type="match status" value="1"/>
</dbReference>
<name>H8GXH8_DEIGI</name>
<dbReference type="Gene3D" id="3.30.450.40">
    <property type="match status" value="2"/>
</dbReference>
<feature type="domain" description="Histidine kinase" evidence="7">
    <location>
        <begin position="477"/>
        <end position="689"/>
    </location>
</feature>
<evidence type="ECO:0000256" key="5">
    <source>
        <dbReference type="ARBA" id="ARBA00022777"/>
    </source>
</evidence>
<dbReference type="GO" id="GO:0007234">
    <property type="term" value="P:osmosensory signaling via phosphorelay pathway"/>
    <property type="evidence" value="ECO:0007669"/>
    <property type="project" value="TreeGrafter"/>
</dbReference>
<protein>
    <recommendedName>
        <fullName evidence="2">histidine kinase</fullName>
        <ecNumber evidence="2">2.7.13.3</ecNumber>
    </recommendedName>
</protein>
<dbReference type="CDD" id="cd00082">
    <property type="entry name" value="HisKA"/>
    <property type="match status" value="1"/>
</dbReference>
<dbReference type="HOGENOM" id="CLU_000445_114_41_0"/>
<dbReference type="SUPFAM" id="SSF55785">
    <property type="entry name" value="PYP-like sensor domain (PAS domain)"/>
    <property type="match status" value="1"/>
</dbReference>
<dbReference type="EC" id="2.7.13.3" evidence="2"/>
<dbReference type="InterPro" id="IPR035965">
    <property type="entry name" value="PAS-like_dom_sf"/>
</dbReference>
<dbReference type="Pfam" id="PF02518">
    <property type="entry name" value="HATPase_c"/>
    <property type="match status" value="1"/>
</dbReference>
<evidence type="ECO:0000256" key="6">
    <source>
        <dbReference type="ARBA" id="ARBA00023136"/>
    </source>
</evidence>
<dbReference type="SUPFAM" id="SSF55781">
    <property type="entry name" value="GAF domain-like"/>
    <property type="match status" value="2"/>
</dbReference>
<reference evidence="8 9" key="1">
    <citation type="journal article" date="2012" name="PLoS ONE">
        <title>Genome sequence and transcriptome analysis of the radioresistant bacterium Deinococcus gobiensis: insights into the extreme environmental adaptations.</title>
        <authorList>
            <person name="Yuan M."/>
            <person name="Chen M."/>
            <person name="Zhang W."/>
            <person name="Lu W."/>
            <person name="Wang J."/>
            <person name="Yang M."/>
            <person name="Zhao P."/>
            <person name="Tang R."/>
            <person name="Li X."/>
            <person name="Hao Y."/>
            <person name="Zhou Z."/>
            <person name="Zhan Y."/>
            <person name="Yu H."/>
            <person name="Teng C."/>
            <person name="Yan Y."/>
            <person name="Ping S."/>
            <person name="Wang Y."/>
            <person name="Lin M."/>
        </authorList>
    </citation>
    <scope>NUCLEOTIDE SEQUENCE [LARGE SCALE GENOMIC DNA]</scope>
    <source>
        <strain evidence="8 9">I-0</strain>
    </source>
</reference>
<dbReference type="InterPro" id="IPR000014">
    <property type="entry name" value="PAS"/>
</dbReference>
<dbReference type="PANTHER" id="PTHR42878">
    <property type="entry name" value="TWO-COMPONENT HISTIDINE KINASE"/>
    <property type="match status" value="1"/>
</dbReference>
<dbReference type="Pfam" id="PF13426">
    <property type="entry name" value="PAS_9"/>
    <property type="match status" value="1"/>
</dbReference>
<keyword evidence="6" id="KW-0472">Membrane</keyword>
<dbReference type="GO" id="GO:0030295">
    <property type="term" value="F:protein kinase activator activity"/>
    <property type="evidence" value="ECO:0007669"/>
    <property type="project" value="TreeGrafter"/>
</dbReference>
<dbReference type="InterPro" id="IPR036097">
    <property type="entry name" value="HisK_dim/P_sf"/>
</dbReference>
<dbReference type="InterPro" id="IPR003661">
    <property type="entry name" value="HisK_dim/P_dom"/>
</dbReference>